<dbReference type="PANTHER" id="PTHR24198:SF165">
    <property type="entry name" value="ANKYRIN REPEAT-CONTAINING PROTEIN-RELATED"/>
    <property type="match status" value="1"/>
</dbReference>
<name>A0A3B7MJT7_9BACT</name>
<dbReference type="OrthoDB" id="5657095at2"/>
<keyword evidence="5" id="KW-1185">Reference proteome</keyword>
<keyword evidence="2 3" id="KW-0040">ANK repeat</keyword>
<dbReference type="Gene3D" id="1.25.40.20">
    <property type="entry name" value="Ankyrin repeat-containing domain"/>
    <property type="match status" value="4"/>
</dbReference>
<protein>
    <submittedName>
        <fullName evidence="4">Ankyrin repeat domain-containing protein</fullName>
    </submittedName>
</protein>
<dbReference type="InterPro" id="IPR002110">
    <property type="entry name" value="Ankyrin_rpt"/>
</dbReference>
<evidence type="ECO:0000313" key="4">
    <source>
        <dbReference type="EMBL" id="AXY73296.1"/>
    </source>
</evidence>
<evidence type="ECO:0000256" key="1">
    <source>
        <dbReference type="ARBA" id="ARBA00022737"/>
    </source>
</evidence>
<evidence type="ECO:0000256" key="3">
    <source>
        <dbReference type="PROSITE-ProRule" id="PRU00023"/>
    </source>
</evidence>
<feature type="repeat" description="ANK" evidence="3">
    <location>
        <begin position="263"/>
        <end position="295"/>
    </location>
</feature>
<dbReference type="PROSITE" id="PS50297">
    <property type="entry name" value="ANK_REP_REGION"/>
    <property type="match status" value="3"/>
</dbReference>
<proteinExistence type="predicted"/>
<organism evidence="4 5">
    <name type="scientific">Paraflavitalea soli</name>
    <dbReference type="NCBI Taxonomy" id="2315862"/>
    <lineage>
        <taxon>Bacteria</taxon>
        <taxon>Pseudomonadati</taxon>
        <taxon>Bacteroidota</taxon>
        <taxon>Chitinophagia</taxon>
        <taxon>Chitinophagales</taxon>
        <taxon>Chitinophagaceae</taxon>
        <taxon>Paraflavitalea</taxon>
    </lineage>
</organism>
<dbReference type="Proteomes" id="UP000263900">
    <property type="component" value="Chromosome"/>
</dbReference>
<keyword evidence="1" id="KW-0677">Repeat</keyword>
<sequence>MYPPEALTKDEPLFWSTGKGTDIWAMFTAAMKGDIPAIQALLDKDPSLVRSAYDYRNPMSFAVRGNQPEVVAYFLERGASPISSGTEDTLLEIARERNYTEIQRLLENAITGNQGTPGGGLIAEAIRNRDLKKVQALLDASPELVHARDENANQAIHWATMTRQPDMIDEILARGADINSKRTDGAHPIHLCNGDYAYRGWRDVPKDTVATPSDIFRHLVSHGARLDIYMAALTGNIEKVRELLDQDPTLANRISDCVTGYSGSGSALTNAASGGHIEIVQLLLERGADPNLPEPGIAPRGRTLYSAVTRGHSEIAKLLLEHGAYPNTEVESSADTLSMAMSNGDKSLVELLCSYGAARNVNLLAYAGDIQTAAAVFNANPSLANDARALEDAAGQGHESFVRLMLRYQPDLAKRIAVGVKSQGSADPIKTRALTDFLFEQGMNASYCNWLSITPLHVYAKRNDIENATIFLEHGADINAVDDEFYSTPLGHAAKHGKQQMVDFLLKQGADPNKAGAPWATPLAWATRRGHQEIVTLLKQYNAHA</sequence>
<reference evidence="4 5" key="1">
    <citation type="submission" date="2018-09" db="EMBL/GenBank/DDBJ databases">
        <title>Genome sequencing of strain 6GH32-13.</title>
        <authorList>
            <person name="Weon H.-Y."/>
            <person name="Heo J."/>
            <person name="Kwon S.-W."/>
        </authorList>
    </citation>
    <scope>NUCLEOTIDE SEQUENCE [LARGE SCALE GENOMIC DNA]</scope>
    <source>
        <strain evidence="4 5">5GH32-13</strain>
    </source>
</reference>
<dbReference type="Pfam" id="PF12796">
    <property type="entry name" value="Ank_2"/>
    <property type="match status" value="2"/>
</dbReference>
<dbReference type="PANTHER" id="PTHR24198">
    <property type="entry name" value="ANKYRIN REPEAT AND PROTEIN KINASE DOMAIN-CONTAINING PROTEIN"/>
    <property type="match status" value="1"/>
</dbReference>
<dbReference type="AlphaFoldDB" id="A0A3B7MJT7"/>
<evidence type="ECO:0000313" key="5">
    <source>
        <dbReference type="Proteomes" id="UP000263900"/>
    </source>
</evidence>
<feature type="repeat" description="ANK" evidence="3">
    <location>
        <begin position="304"/>
        <end position="331"/>
    </location>
</feature>
<dbReference type="KEGG" id="pseg:D3H65_04570"/>
<dbReference type="RefSeq" id="WP_119049134.1">
    <property type="nucleotide sequence ID" value="NZ_CP032157.1"/>
</dbReference>
<feature type="repeat" description="ANK" evidence="3">
    <location>
        <begin position="451"/>
        <end position="483"/>
    </location>
</feature>
<dbReference type="SUPFAM" id="SSF48403">
    <property type="entry name" value="Ankyrin repeat"/>
    <property type="match status" value="2"/>
</dbReference>
<dbReference type="PROSITE" id="PS50088">
    <property type="entry name" value="ANK_REPEAT"/>
    <property type="match status" value="5"/>
</dbReference>
<dbReference type="InterPro" id="IPR036770">
    <property type="entry name" value="Ankyrin_rpt-contain_sf"/>
</dbReference>
<gene>
    <name evidence="4" type="ORF">D3H65_04570</name>
</gene>
<dbReference type="EMBL" id="CP032157">
    <property type="protein sequence ID" value="AXY73296.1"/>
    <property type="molecule type" value="Genomic_DNA"/>
</dbReference>
<feature type="repeat" description="ANK" evidence="3">
    <location>
        <begin position="151"/>
        <end position="183"/>
    </location>
</feature>
<accession>A0A3B7MJT7</accession>
<dbReference type="SMART" id="SM00248">
    <property type="entry name" value="ANK"/>
    <property type="match status" value="11"/>
</dbReference>
<evidence type="ECO:0000256" key="2">
    <source>
        <dbReference type="ARBA" id="ARBA00023043"/>
    </source>
</evidence>
<feature type="repeat" description="ANK" evidence="3">
    <location>
        <begin position="485"/>
        <end position="517"/>
    </location>
</feature>